<evidence type="ECO:0000313" key="12">
    <source>
        <dbReference type="EMBL" id="MCQ4165267.1"/>
    </source>
</evidence>
<dbReference type="EMBL" id="JANFQO010000008">
    <property type="protein sequence ID" value="MCQ4165267.1"/>
    <property type="molecule type" value="Genomic_DNA"/>
</dbReference>
<dbReference type="InterPro" id="IPR003594">
    <property type="entry name" value="HATPase_dom"/>
</dbReference>
<dbReference type="PROSITE" id="PS50109">
    <property type="entry name" value="HIS_KIN"/>
    <property type="match status" value="1"/>
</dbReference>
<protein>
    <recommendedName>
        <fullName evidence="3">histidine kinase</fullName>
        <ecNumber evidence="3">2.7.13.3</ecNumber>
    </recommendedName>
</protein>
<dbReference type="PRINTS" id="PR00344">
    <property type="entry name" value="BCTRLSENSOR"/>
</dbReference>
<name>A0ABT1QSN0_9GAMM</name>
<evidence type="ECO:0000256" key="7">
    <source>
        <dbReference type="ARBA" id="ARBA00022777"/>
    </source>
</evidence>
<evidence type="ECO:0000256" key="1">
    <source>
        <dbReference type="ARBA" id="ARBA00000085"/>
    </source>
</evidence>
<proteinExistence type="predicted"/>
<comment type="caution">
    <text evidence="12">The sequence shown here is derived from an EMBL/GenBank/DDBJ whole genome shotgun (WGS) entry which is preliminary data.</text>
</comment>
<keyword evidence="5" id="KW-0808">Transferase</keyword>
<dbReference type="PANTHER" id="PTHR45436:SF16">
    <property type="entry name" value="HISTIDINE KINASE"/>
    <property type="match status" value="1"/>
</dbReference>
<dbReference type="InterPro" id="IPR050428">
    <property type="entry name" value="TCS_sensor_his_kinase"/>
</dbReference>
<gene>
    <name evidence="12" type="ORF">NM961_11145</name>
</gene>
<dbReference type="InterPro" id="IPR003661">
    <property type="entry name" value="HisK_dim/P_dom"/>
</dbReference>
<feature type="transmembrane region" description="Helical" evidence="10">
    <location>
        <begin position="12"/>
        <end position="34"/>
    </location>
</feature>
<dbReference type="Gene3D" id="3.30.565.10">
    <property type="entry name" value="Histidine kinase-like ATPase, C-terminal domain"/>
    <property type="match status" value="1"/>
</dbReference>
<dbReference type="SMART" id="SM00387">
    <property type="entry name" value="HATPase_c"/>
    <property type="match status" value="1"/>
</dbReference>
<accession>A0ABT1QSN0</accession>
<dbReference type="Pfam" id="PF00512">
    <property type="entry name" value="HisKA"/>
    <property type="match status" value="1"/>
</dbReference>
<comment type="subcellular location">
    <subcellularLocation>
        <location evidence="2">Membrane</location>
    </subcellularLocation>
</comment>
<dbReference type="SUPFAM" id="SSF47384">
    <property type="entry name" value="Homodimeric domain of signal transducing histidine kinase"/>
    <property type="match status" value="1"/>
</dbReference>
<dbReference type="InterPro" id="IPR005467">
    <property type="entry name" value="His_kinase_dom"/>
</dbReference>
<keyword evidence="13" id="KW-1185">Reference proteome</keyword>
<dbReference type="InterPro" id="IPR004358">
    <property type="entry name" value="Sig_transdc_His_kin-like_C"/>
</dbReference>
<dbReference type="Proteomes" id="UP001165498">
    <property type="component" value="Unassembled WGS sequence"/>
</dbReference>
<comment type="catalytic activity">
    <reaction evidence="1">
        <text>ATP + protein L-histidine = ADP + protein N-phospho-L-histidine.</text>
        <dbReference type="EC" id="2.7.13.3"/>
    </reaction>
</comment>
<dbReference type="Gene3D" id="1.10.287.130">
    <property type="match status" value="1"/>
</dbReference>
<evidence type="ECO:0000256" key="2">
    <source>
        <dbReference type="ARBA" id="ARBA00004370"/>
    </source>
</evidence>
<evidence type="ECO:0000256" key="6">
    <source>
        <dbReference type="ARBA" id="ARBA00022692"/>
    </source>
</evidence>
<evidence type="ECO:0000256" key="3">
    <source>
        <dbReference type="ARBA" id="ARBA00012438"/>
    </source>
</evidence>
<dbReference type="InterPro" id="IPR036097">
    <property type="entry name" value="HisK_dim/P_sf"/>
</dbReference>
<keyword evidence="7 12" id="KW-0418">Kinase</keyword>
<evidence type="ECO:0000256" key="9">
    <source>
        <dbReference type="ARBA" id="ARBA00023136"/>
    </source>
</evidence>
<evidence type="ECO:0000256" key="8">
    <source>
        <dbReference type="ARBA" id="ARBA00022989"/>
    </source>
</evidence>
<evidence type="ECO:0000256" key="5">
    <source>
        <dbReference type="ARBA" id="ARBA00022679"/>
    </source>
</evidence>
<dbReference type="EC" id="2.7.13.3" evidence="3"/>
<keyword evidence="8 10" id="KW-1133">Transmembrane helix</keyword>
<organism evidence="12 13">
    <name type="scientific">Tahibacter harae</name>
    <dbReference type="NCBI Taxonomy" id="2963937"/>
    <lineage>
        <taxon>Bacteria</taxon>
        <taxon>Pseudomonadati</taxon>
        <taxon>Pseudomonadota</taxon>
        <taxon>Gammaproteobacteria</taxon>
        <taxon>Lysobacterales</taxon>
        <taxon>Rhodanobacteraceae</taxon>
        <taxon>Tahibacter</taxon>
    </lineage>
</organism>
<evidence type="ECO:0000259" key="11">
    <source>
        <dbReference type="PROSITE" id="PS50109"/>
    </source>
</evidence>
<keyword evidence="9 10" id="KW-0472">Membrane</keyword>
<evidence type="ECO:0000313" key="13">
    <source>
        <dbReference type="Proteomes" id="UP001165498"/>
    </source>
</evidence>
<evidence type="ECO:0000256" key="10">
    <source>
        <dbReference type="SAM" id="Phobius"/>
    </source>
</evidence>
<feature type="domain" description="Histidine kinase" evidence="11">
    <location>
        <begin position="224"/>
        <end position="430"/>
    </location>
</feature>
<feature type="transmembrane region" description="Helical" evidence="10">
    <location>
        <begin position="130"/>
        <end position="154"/>
    </location>
</feature>
<dbReference type="SUPFAM" id="SSF55874">
    <property type="entry name" value="ATPase domain of HSP90 chaperone/DNA topoisomerase II/histidine kinase"/>
    <property type="match status" value="1"/>
</dbReference>
<keyword evidence="6 10" id="KW-0812">Transmembrane</keyword>
<dbReference type="SMART" id="SM00388">
    <property type="entry name" value="HisKA"/>
    <property type="match status" value="1"/>
</dbReference>
<dbReference type="Pfam" id="PF02518">
    <property type="entry name" value="HATPase_c"/>
    <property type="match status" value="1"/>
</dbReference>
<keyword evidence="4" id="KW-0597">Phosphoprotein</keyword>
<dbReference type="PANTHER" id="PTHR45436">
    <property type="entry name" value="SENSOR HISTIDINE KINASE YKOH"/>
    <property type="match status" value="1"/>
</dbReference>
<evidence type="ECO:0000256" key="4">
    <source>
        <dbReference type="ARBA" id="ARBA00022553"/>
    </source>
</evidence>
<dbReference type="CDD" id="cd00082">
    <property type="entry name" value="HisKA"/>
    <property type="match status" value="1"/>
</dbReference>
<dbReference type="RefSeq" id="WP_255914387.1">
    <property type="nucleotide sequence ID" value="NZ_JANFQO010000008.1"/>
</dbReference>
<reference evidence="12" key="1">
    <citation type="submission" date="2022-07" db="EMBL/GenBank/DDBJ databases">
        <title>Tahibacter sp., a new gammaproteobacterium isolated from the silt sample collected at pig farm.</title>
        <authorList>
            <person name="Chen H."/>
        </authorList>
    </citation>
    <scope>NUCLEOTIDE SEQUENCE</scope>
    <source>
        <strain evidence="12">P2K</strain>
    </source>
</reference>
<dbReference type="GO" id="GO:0016301">
    <property type="term" value="F:kinase activity"/>
    <property type="evidence" value="ECO:0007669"/>
    <property type="project" value="UniProtKB-KW"/>
</dbReference>
<sequence>MRRPGGIRRKIWVVFVLQLAAISFATVVGVYGAATVLEDLLIKQALKDEASHYFRRLALNPRAELPDTYNLHGYLAADEAARAHLPQELRGLGLGYHHVRQGGRDDLIYVSQDAQGWLFLVFNQEQVHKLAFLFGFVPLTVVLLIIYLTTWLTYRASRRALSPVVALANVVRDWDPKRPDLEALDSANLPGDADHDAEVLSRALHGFATRIEEFVDRERNFTRDASHELRSPLTVIKVAADVLEEEEQLSPFARRSVGRIRLATRDMEALIEAFLILAREADTGLPEEDFLIGELVADELEQVRPLLENKPVQLELRRQGDFCLHASPRVLSVVVGNLLRNACHYTERGRVVVTVGGDFVQVEDTGVGMSDDELAQVFEPFYRAQRSQRGGHGVGLTIVKRLSDRFGWPLQIHSVLGEGTVASIQFPSATAARAGALPCGDGTD</sequence>
<dbReference type="InterPro" id="IPR036890">
    <property type="entry name" value="HATPase_C_sf"/>
</dbReference>